<protein>
    <submittedName>
        <fullName evidence="3">Uncharacterized protein</fullName>
    </submittedName>
</protein>
<comment type="caution">
    <text evidence="3">The sequence shown here is derived from an EMBL/GenBank/DDBJ whole genome shotgun (WGS) entry which is preliminary data.</text>
</comment>
<reference evidence="3" key="1">
    <citation type="journal article" date="2021" name="bioRxiv">
        <title>Whole Genome Assembly and Annotation of Northern Wild Rice, Zizania palustris L., Supports a Whole Genome Duplication in the Zizania Genus.</title>
        <authorList>
            <person name="Haas M."/>
            <person name="Kono T."/>
            <person name="Macchietto M."/>
            <person name="Millas R."/>
            <person name="McGilp L."/>
            <person name="Shao M."/>
            <person name="Duquette J."/>
            <person name="Hirsch C.N."/>
            <person name="Kimball J."/>
        </authorList>
    </citation>
    <scope>NUCLEOTIDE SEQUENCE</scope>
    <source>
        <tissue evidence="3">Fresh leaf tissue</tissue>
    </source>
</reference>
<dbReference type="EMBL" id="JAAALK010000079">
    <property type="protein sequence ID" value="KAG8098893.1"/>
    <property type="molecule type" value="Genomic_DNA"/>
</dbReference>
<dbReference type="Proteomes" id="UP000729402">
    <property type="component" value="Unassembled WGS sequence"/>
</dbReference>
<proteinExistence type="predicted"/>
<keyword evidence="4" id="KW-1185">Reference proteome</keyword>
<name>A0A8J6C3W8_ZIZPA</name>
<feature type="region of interest" description="Disordered" evidence="2">
    <location>
        <begin position="1"/>
        <end position="44"/>
    </location>
</feature>
<evidence type="ECO:0000313" key="3">
    <source>
        <dbReference type="EMBL" id="KAG8098893.1"/>
    </source>
</evidence>
<dbReference type="OrthoDB" id="1897584at2759"/>
<reference evidence="3" key="2">
    <citation type="submission" date="2021-02" db="EMBL/GenBank/DDBJ databases">
        <authorList>
            <person name="Kimball J.A."/>
            <person name="Haas M.W."/>
            <person name="Macchietto M."/>
            <person name="Kono T."/>
            <person name="Duquette J."/>
            <person name="Shao M."/>
        </authorList>
    </citation>
    <scope>NUCLEOTIDE SEQUENCE</scope>
    <source>
        <tissue evidence="3">Fresh leaf tissue</tissue>
    </source>
</reference>
<evidence type="ECO:0000256" key="2">
    <source>
        <dbReference type="SAM" id="MobiDB-lite"/>
    </source>
</evidence>
<evidence type="ECO:0000313" key="4">
    <source>
        <dbReference type="Proteomes" id="UP000729402"/>
    </source>
</evidence>
<feature type="compositionally biased region" description="Basic and acidic residues" evidence="2">
    <location>
        <begin position="25"/>
        <end position="34"/>
    </location>
</feature>
<dbReference type="PANTHER" id="PTHR35295:SF1">
    <property type="entry name" value="DNA LIGASE-LIKE PROTEIN"/>
    <property type="match status" value="1"/>
</dbReference>
<dbReference type="PANTHER" id="PTHR35295">
    <property type="entry name" value="DNA LIGASE-LIKE PROTEIN"/>
    <property type="match status" value="1"/>
</dbReference>
<evidence type="ECO:0000256" key="1">
    <source>
        <dbReference type="SAM" id="Coils"/>
    </source>
</evidence>
<keyword evidence="1" id="KW-0175">Coiled coil</keyword>
<gene>
    <name evidence="3" type="ORF">GUJ93_ZPchr0013g36631</name>
</gene>
<sequence>MSAAGNAKASGGVKRGAANNATDALRSDKKRRDSDDSDDAELDSDMKEIVSLLRQIKDKAHKDGQKKTEQTLSSVATEIQTMVQDTKGKFEKERQNFLKALSKTSKECEGLLKNEYTKFHAAHDKFCKEKAAHIQTFKDLFSKFEDEKEKLLMQYELQRKKEKATLSELEKTFSEKIANAEESLKKMKQVRLSVRVIYHNCADPYSRVTLRVCFQDDKSISILRKSIGSFLGPDDEFGPDHD</sequence>
<accession>A0A8J6C3W8</accession>
<dbReference type="AlphaFoldDB" id="A0A8J6C3W8"/>
<organism evidence="3 4">
    <name type="scientific">Zizania palustris</name>
    <name type="common">Northern wild rice</name>
    <dbReference type="NCBI Taxonomy" id="103762"/>
    <lineage>
        <taxon>Eukaryota</taxon>
        <taxon>Viridiplantae</taxon>
        <taxon>Streptophyta</taxon>
        <taxon>Embryophyta</taxon>
        <taxon>Tracheophyta</taxon>
        <taxon>Spermatophyta</taxon>
        <taxon>Magnoliopsida</taxon>
        <taxon>Liliopsida</taxon>
        <taxon>Poales</taxon>
        <taxon>Poaceae</taxon>
        <taxon>BOP clade</taxon>
        <taxon>Oryzoideae</taxon>
        <taxon>Oryzeae</taxon>
        <taxon>Zizaniinae</taxon>
        <taxon>Zizania</taxon>
    </lineage>
</organism>
<feature type="coiled-coil region" evidence="1">
    <location>
        <begin position="152"/>
        <end position="190"/>
    </location>
</feature>